<evidence type="ECO:0000313" key="1">
    <source>
        <dbReference type="EMBL" id="KAH3684064.1"/>
    </source>
</evidence>
<evidence type="ECO:0000313" key="2">
    <source>
        <dbReference type="Proteomes" id="UP000774326"/>
    </source>
</evidence>
<dbReference type="EMBL" id="JAEUBG010002791">
    <property type="protein sequence ID" value="KAH3684064.1"/>
    <property type="molecule type" value="Genomic_DNA"/>
</dbReference>
<proteinExistence type="predicted"/>
<reference evidence="1" key="1">
    <citation type="journal article" date="2021" name="Open Biol.">
        <title>Shared evolutionary footprints suggest mitochondrial oxidative damage underlies multiple complex I losses in fungi.</title>
        <authorList>
            <person name="Schikora-Tamarit M.A."/>
            <person name="Marcet-Houben M."/>
            <person name="Nosek J."/>
            <person name="Gabaldon T."/>
        </authorList>
    </citation>
    <scope>NUCLEOTIDE SEQUENCE</scope>
    <source>
        <strain evidence="1">CBS2887</strain>
    </source>
</reference>
<dbReference type="AlphaFoldDB" id="A0A9P8TME3"/>
<comment type="caution">
    <text evidence="1">The sequence shown here is derived from an EMBL/GenBank/DDBJ whole genome shotgun (WGS) entry which is preliminary data.</text>
</comment>
<keyword evidence="2" id="KW-1185">Reference proteome</keyword>
<name>A0A9P8TME3_WICPI</name>
<sequence>MGEARVSKVKGPILIGLNLWEVSDIIWRQPELDVTCSITGFVGDPLIFSDSWKNNVSQCGQELIHWSALQCHSGTHLEPCTDSPVDDVGLGEDWLWLDTGDLLDLHQRVQSMVGVVLGGFNITVDMYGFDLWDVGCGVWFDVERLCF</sequence>
<organism evidence="1 2">
    <name type="scientific">Wickerhamomyces pijperi</name>
    <name type="common">Yeast</name>
    <name type="synonym">Pichia pijperi</name>
    <dbReference type="NCBI Taxonomy" id="599730"/>
    <lineage>
        <taxon>Eukaryota</taxon>
        <taxon>Fungi</taxon>
        <taxon>Dikarya</taxon>
        <taxon>Ascomycota</taxon>
        <taxon>Saccharomycotina</taxon>
        <taxon>Saccharomycetes</taxon>
        <taxon>Phaffomycetales</taxon>
        <taxon>Wickerhamomycetaceae</taxon>
        <taxon>Wickerhamomyces</taxon>
    </lineage>
</organism>
<accession>A0A9P8TME3</accession>
<gene>
    <name evidence="1" type="ORF">WICPIJ_004966</name>
</gene>
<dbReference type="Proteomes" id="UP000774326">
    <property type="component" value="Unassembled WGS sequence"/>
</dbReference>
<protein>
    <submittedName>
        <fullName evidence="1">Uncharacterized protein</fullName>
    </submittedName>
</protein>
<reference evidence="1" key="2">
    <citation type="submission" date="2021-01" db="EMBL/GenBank/DDBJ databases">
        <authorList>
            <person name="Schikora-Tamarit M.A."/>
        </authorList>
    </citation>
    <scope>NUCLEOTIDE SEQUENCE</scope>
    <source>
        <strain evidence="1">CBS2887</strain>
    </source>
</reference>